<evidence type="ECO:0000256" key="3">
    <source>
        <dbReference type="PROSITE-ProRule" id="PRU00221"/>
    </source>
</evidence>
<dbReference type="SUPFAM" id="SSF50978">
    <property type="entry name" value="WD40 repeat-like"/>
    <property type="match status" value="1"/>
</dbReference>
<evidence type="ECO:0000256" key="1">
    <source>
        <dbReference type="ARBA" id="ARBA00022574"/>
    </source>
</evidence>
<dbReference type="SMART" id="SM00320">
    <property type="entry name" value="WD40"/>
    <property type="match status" value="5"/>
</dbReference>
<dbReference type="Pfam" id="PF00400">
    <property type="entry name" value="WD40"/>
    <property type="match status" value="2"/>
</dbReference>
<dbReference type="PANTHER" id="PTHR19919">
    <property type="entry name" value="WD REPEAT CONTAINING PROTEIN"/>
    <property type="match status" value="1"/>
</dbReference>
<evidence type="ECO:0000313" key="5">
    <source>
        <dbReference type="Proteomes" id="UP000053237"/>
    </source>
</evidence>
<dbReference type="EMBL" id="CAIX01000003">
    <property type="protein sequence ID" value="CCI39661.1"/>
    <property type="molecule type" value="Genomic_DNA"/>
</dbReference>
<dbReference type="InterPro" id="IPR001680">
    <property type="entry name" value="WD40_rpt"/>
</dbReference>
<sequence>MAGFLDLDVNRANYRACVQYQSTEALYGLAWSNRPNDLRLAVSTFAQGVYENKLKVLQPNETKMIQVCEVDHPYPPTKVMWSPHHFQNTVPTDHIATSADYLRLWSVTDEGIALRAVVYTKSEYATCAPLTSLDWNQAQPEMIGTSSVDTTCTIWDLNNITAPKQQIIAHDDEVYDMAFSNNPHMFGSVGADASLRLFDLRALETSSILYESRDRKSLLRIAWNQLDAQYVAAILEESSHVVVLDLRNTSCPVFELSQHSNFVNSIAWSTHSRHHLTSAGEDCLAILYDLSGSSCSSGNVSLSNSYGSKSDVKYSTQIEDSNVSGAIPTSVLFRTQSPINQIRWSSGRPNCVSIAEDHQVYAIEL</sequence>
<keyword evidence="1 3" id="KW-0853">WD repeat</keyword>
<keyword evidence="2" id="KW-0677">Repeat</keyword>
<protein>
    <submittedName>
        <fullName evidence="4">Uncharacterized protein</fullName>
    </submittedName>
</protein>
<dbReference type="InParanoid" id="A0A024FYS1"/>
<dbReference type="InterPro" id="IPR045159">
    <property type="entry name" value="DCAF7-like"/>
</dbReference>
<reference evidence="4 5" key="1">
    <citation type="submission" date="2012-05" db="EMBL/GenBank/DDBJ databases">
        <title>Recombination and specialization in a pathogen metapopulation.</title>
        <authorList>
            <person name="Gardiner A."/>
            <person name="Kemen E."/>
            <person name="Schultz-Larsen T."/>
            <person name="MacLean D."/>
            <person name="Van Oosterhout C."/>
            <person name="Jones J.D.G."/>
        </authorList>
    </citation>
    <scope>NUCLEOTIDE SEQUENCE [LARGE SCALE GENOMIC DNA]</scope>
    <source>
        <strain evidence="4 5">Ac Nc2</strain>
    </source>
</reference>
<feature type="repeat" description="WD" evidence="3">
    <location>
        <begin position="167"/>
        <end position="208"/>
    </location>
</feature>
<keyword evidence="5" id="KW-1185">Reference proteome</keyword>
<name>A0A024FYS1_9STRA</name>
<accession>A0A024FYS1</accession>
<evidence type="ECO:0000256" key="2">
    <source>
        <dbReference type="ARBA" id="ARBA00022737"/>
    </source>
</evidence>
<dbReference type="InterPro" id="IPR036322">
    <property type="entry name" value="WD40_repeat_dom_sf"/>
</dbReference>
<evidence type="ECO:0000313" key="4">
    <source>
        <dbReference type="EMBL" id="CCI39661.1"/>
    </source>
</evidence>
<organism evidence="4 5">
    <name type="scientific">Albugo candida</name>
    <dbReference type="NCBI Taxonomy" id="65357"/>
    <lineage>
        <taxon>Eukaryota</taxon>
        <taxon>Sar</taxon>
        <taxon>Stramenopiles</taxon>
        <taxon>Oomycota</taxon>
        <taxon>Peronosporomycetes</taxon>
        <taxon>Albuginales</taxon>
        <taxon>Albuginaceae</taxon>
        <taxon>Albugo</taxon>
    </lineage>
</organism>
<dbReference type="PROSITE" id="PS50082">
    <property type="entry name" value="WD_REPEATS_2"/>
    <property type="match status" value="1"/>
</dbReference>
<dbReference type="Proteomes" id="UP000053237">
    <property type="component" value="Unassembled WGS sequence"/>
</dbReference>
<proteinExistence type="predicted"/>
<dbReference type="STRING" id="65357.A0A024FYS1"/>
<gene>
    <name evidence="4" type="ORF">BN9_004440</name>
</gene>
<dbReference type="Gene3D" id="2.130.10.10">
    <property type="entry name" value="YVTN repeat-like/Quinoprotein amine dehydrogenase"/>
    <property type="match status" value="1"/>
</dbReference>
<comment type="caution">
    <text evidence="4">The sequence shown here is derived from an EMBL/GenBank/DDBJ whole genome shotgun (WGS) entry which is preliminary data.</text>
</comment>
<dbReference type="AlphaFoldDB" id="A0A024FYS1"/>
<dbReference type="InterPro" id="IPR015943">
    <property type="entry name" value="WD40/YVTN_repeat-like_dom_sf"/>
</dbReference>
<dbReference type="OrthoDB" id="24670at2759"/>